<dbReference type="SUPFAM" id="SSF52540">
    <property type="entry name" value="P-loop containing nucleoside triphosphate hydrolases"/>
    <property type="match status" value="1"/>
</dbReference>
<organism evidence="2">
    <name type="scientific">freshwater metagenome</name>
    <dbReference type="NCBI Taxonomy" id="449393"/>
    <lineage>
        <taxon>unclassified sequences</taxon>
        <taxon>metagenomes</taxon>
        <taxon>ecological metagenomes</taxon>
    </lineage>
</organism>
<evidence type="ECO:0000313" key="4">
    <source>
        <dbReference type="EMBL" id="CAB5061049.1"/>
    </source>
</evidence>
<dbReference type="Gene3D" id="3.40.50.300">
    <property type="entry name" value="P-loop containing nucleotide triphosphate hydrolases"/>
    <property type="match status" value="1"/>
</dbReference>
<proteinExistence type="predicted"/>
<gene>
    <name evidence="1" type="ORF">UFOPK1541_00136</name>
    <name evidence="2" type="ORF">UFOPK3119_00316</name>
    <name evidence="3" type="ORF">UFOPK3861_00608</name>
    <name evidence="4" type="ORF">UFOPK4348_00307</name>
</gene>
<dbReference type="EMBL" id="CAEZTA010000006">
    <property type="protein sequence ID" value="CAB4549586.1"/>
    <property type="molecule type" value="Genomic_DNA"/>
</dbReference>
<evidence type="ECO:0000313" key="1">
    <source>
        <dbReference type="EMBL" id="CAB4549586.1"/>
    </source>
</evidence>
<dbReference type="InterPro" id="IPR027417">
    <property type="entry name" value="P-loop_NTPase"/>
</dbReference>
<sequence>MELIAALSDLCKGKDRPIIAIDGPAGAGKTTLAHELFLAFSTSKSVQVIHMDDLYAGWDNALTQDLSKVLRYLVDQHLAKNPAKIQRFNWGTSTFGDSETLPVTDLLILEGVGSADSDIQDQFAALIWMDIEPEDGLKRVIDRDGEQVADQMKKWLTTQEKYFLQHSTREKADFILTT</sequence>
<protein>
    <submittedName>
        <fullName evidence="2">Unannotated protein</fullName>
    </submittedName>
</protein>
<name>A0A6J6YHE6_9ZZZZ</name>
<accession>A0A6J6YHE6</accession>
<reference evidence="2" key="1">
    <citation type="submission" date="2020-05" db="EMBL/GenBank/DDBJ databases">
        <authorList>
            <person name="Chiriac C."/>
            <person name="Salcher M."/>
            <person name="Ghai R."/>
            <person name="Kavagutti S V."/>
        </authorList>
    </citation>
    <scope>NUCLEOTIDE SEQUENCE</scope>
</reference>
<evidence type="ECO:0000313" key="2">
    <source>
        <dbReference type="EMBL" id="CAB4807683.1"/>
    </source>
</evidence>
<dbReference type="EMBL" id="CAFBNQ010000052">
    <property type="protein sequence ID" value="CAB4958108.1"/>
    <property type="molecule type" value="Genomic_DNA"/>
</dbReference>
<dbReference type="AlphaFoldDB" id="A0A6J6YHE6"/>
<dbReference type="EMBL" id="CAFAAX010000022">
    <property type="protein sequence ID" value="CAB4807683.1"/>
    <property type="molecule type" value="Genomic_DNA"/>
</dbReference>
<dbReference type="EMBL" id="CAFBQR010000036">
    <property type="protein sequence ID" value="CAB5061049.1"/>
    <property type="molecule type" value="Genomic_DNA"/>
</dbReference>
<evidence type="ECO:0000313" key="3">
    <source>
        <dbReference type="EMBL" id="CAB4958108.1"/>
    </source>
</evidence>